<protein>
    <submittedName>
        <fullName evidence="2">Uncharacterized protein</fullName>
    </submittedName>
</protein>
<comment type="caution">
    <text evidence="2">The sequence shown here is derived from an EMBL/GenBank/DDBJ whole genome shotgun (WGS) entry which is preliminary data.</text>
</comment>
<name>A0ABV4J1D8_9ACTN</name>
<dbReference type="Proteomes" id="UP001567537">
    <property type="component" value="Unassembled WGS sequence"/>
</dbReference>
<reference evidence="2 3" key="1">
    <citation type="journal article" date="2021" name="Res Sq">
        <title>Streptomyces Pimoensis sp. nov., Isolated From the Taklimakan Desert in Xinjiang, China.</title>
        <authorList>
            <person name="Zhang P."/>
            <person name="Luo X."/>
            <person name="Luo X."/>
            <person name="Liu Z."/>
            <person name="Xia Z."/>
            <person name="Wan C."/>
            <person name="zhang L."/>
        </authorList>
    </citation>
    <scope>NUCLEOTIDE SEQUENCE [LARGE SCALE GENOMIC DNA]</scope>
    <source>
        <strain evidence="2 3">TRM75549</strain>
    </source>
</reference>
<keyword evidence="3" id="KW-1185">Reference proteome</keyword>
<organism evidence="2 3">
    <name type="scientific">Streptomyces pimonensis</name>
    <dbReference type="NCBI Taxonomy" id="2860288"/>
    <lineage>
        <taxon>Bacteria</taxon>
        <taxon>Bacillati</taxon>
        <taxon>Actinomycetota</taxon>
        <taxon>Actinomycetes</taxon>
        <taxon>Kitasatosporales</taxon>
        <taxon>Streptomycetaceae</taxon>
        <taxon>Streptomyces</taxon>
    </lineage>
</organism>
<gene>
    <name evidence="2" type="ORF">KYY02_19220</name>
</gene>
<proteinExistence type="predicted"/>
<evidence type="ECO:0000256" key="1">
    <source>
        <dbReference type="SAM" id="MobiDB-lite"/>
    </source>
</evidence>
<feature type="compositionally biased region" description="Low complexity" evidence="1">
    <location>
        <begin position="89"/>
        <end position="103"/>
    </location>
</feature>
<feature type="region of interest" description="Disordered" evidence="1">
    <location>
        <begin position="89"/>
        <end position="109"/>
    </location>
</feature>
<dbReference type="RefSeq" id="WP_371239586.1">
    <property type="nucleotide sequence ID" value="NZ_JAHWZY010000019.1"/>
</dbReference>
<evidence type="ECO:0000313" key="2">
    <source>
        <dbReference type="EMBL" id="MEZ3180738.1"/>
    </source>
</evidence>
<sequence length="186" mass="20387">MTTSPAELPPASQKLLLELARRDTGDGVAVRYSGRDRWYLDSVSTQGLYSTRLFPALCKAGLTTGWDEYGESPLHITEAGRKLAAELEQQAKAQRAAKQSRPKANPDGPTAMRLLREIAKQQEPVPVYDDGRRRVWQLGSRDGFSASVDIWLALAKADRIRIDRTSSIGGHLVTVTDAGRARLASA</sequence>
<evidence type="ECO:0000313" key="3">
    <source>
        <dbReference type="Proteomes" id="UP001567537"/>
    </source>
</evidence>
<accession>A0ABV4J1D8</accession>
<dbReference type="EMBL" id="JAHWZY010000019">
    <property type="protein sequence ID" value="MEZ3180738.1"/>
    <property type="molecule type" value="Genomic_DNA"/>
</dbReference>